<proteinExistence type="predicted"/>
<name>A0A1H0NQK8_9BACT</name>
<gene>
    <name evidence="1" type="ORF">SAMN05660330_01405</name>
</gene>
<reference evidence="1 2" key="1">
    <citation type="submission" date="2016-10" db="EMBL/GenBank/DDBJ databases">
        <authorList>
            <person name="de Groot N.N."/>
        </authorList>
    </citation>
    <scope>NUCLEOTIDE SEQUENCE [LARGE SCALE GENOMIC DNA]</scope>
    <source>
        <strain evidence="1 2">DSM 12130</strain>
    </source>
</reference>
<dbReference type="Proteomes" id="UP000199073">
    <property type="component" value="Unassembled WGS sequence"/>
</dbReference>
<accession>A0A1H0NQK8</accession>
<sequence length="90" mass="10401">MAEHRNASETADRVLSSKYNEWAYEKEVRILKRGEWFSLPSPVRRIICGHRINPSMIEALGIICERKGITINKIGIEDERLNADYAPPLY</sequence>
<dbReference type="AlphaFoldDB" id="A0A1H0NQK8"/>
<dbReference type="EMBL" id="FNJI01000008">
    <property type="protein sequence ID" value="SDO94994.1"/>
    <property type="molecule type" value="Genomic_DNA"/>
</dbReference>
<organism evidence="1 2">
    <name type="scientific">Desulforhopalus singaporensis</name>
    <dbReference type="NCBI Taxonomy" id="91360"/>
    <lineage>
        <taxon>Bacteria</taxon>
        <taxon>Pseudomonadati</taxon>
        <taxon>Thermodesulfobacteriota</taxon>
        <taxon>Desulfobulbia</taxon>
        <taxon>Desulfobulbales</taxon>
        <taxon>Desulfocapsaceae</taxon>
        <taxon>Desulforhopalus</taxon>
    </lineage>
</organism>
<evidence type="ECO:0000313" key="2">
    <source>
        <dbReference type="Proteomes" id="UP000199073"/>
    </source>
</evidence>
<dbReference type="STRING" id="91360.SAMN05660330_01405"/>
<keyword evidence="2" id="KW-1185">Reference proteome</keyword>
<evidence type="ECO:0000313" key="1">
    <source>
        <dbReference type="EMBL" id="SDO94994.1"/>
    </source>
</evidence>
<protein>
    <submittedName>
        <fullName evidence="1">Uncharacterized protein</fullName>
    </submittedName>
</protein>